<reference evidence="2 3" key="1">
    <citation type="submission" date="2016-10" db="EMBL/GenBank/DDBJ databases">
        <authorList>
            <person name="de Groot N.N."/>
        </authorList>
    </citation>
    <scope>NUCLEOTIDE SEQUENCE [LARGE SCALE GENOMIC DNA]</scope>
    <source>
        <strain evidence="2 3">CGMCC 1.9156</strain>
    </source>
</reference>
<dbReference type="InterPro" id="IPR023213">
    <property type="entry name" value="CAT-like_dom_sf"/>
</dbReference>
<keyword evidence="3" id="KW-1185">Reference proteome</keyword>
<accession>A0A1I2J8R0</accession>
<evidence type="ECO:0000259" key="1">
    <source>
        <dbReference type="Pfam" id="PF00668"/>
    </source>
</evidence>
<feature type="domain" description="Condensation" evidence="1">
    <location>
        <begin position="9"/>
        <end position="244"/>
    </location>
</feature>
<dbReference type="Proteomes" id="UP000198964">
    <property type="component" value="Unassembled WGS sequence"/>
</dbReference>
<dbReference type="EMBL" id="FONW01000008">
    <property type="protein sequence ID" value="SFF51182.1"/>
    <property type="molecule type" value="Genomic_DNA"/>
</dbReference>
<gene>
    <name evidence="2" type="ORF">SAMN05216283_10848</name>
</gene>
<dbReference type="SUPFAM" id="SSF52777">
    <property type="entry name" value="CoA-dependent acyltransferases"/>
    <property type="match status" value="2"/>
</dbReference>
<proteinExistence type="predicted"/>
<dbReference type="GO" id="GO:0003824">
    <property type="term" value="F:catalytic activity"/>
    <property type="evidence" value="ECO:0007669"/>
    <property type="project" value="InterPro"/>
</dbReference>
<evidence type="ECO:0000313" key="3">
    <source>
        <dbReference type="Proteomes" id="UP000198964"/>
    </source>
</evidence>
<dbReference type="InterPro" id="IPR001242">
    <property type="entry name" value="Condensation_dom"/>
</dbReference>
<dbReference type="RefSeq" id="WP_093920564.1">
    <property type="nucleotide sequence ID" value="NZ_FONW01000008.1"/>
</dbReference>
<dbReference type="InterPro" id="IPR052058">
    <property type="entry name" value="Alcohol_O-acetyltransferase"/>
</dbReference>
<organism evidence="2 3">
    <name type="scientific">Sunxiuqinia elliptica</name>
    <dbReference type="NCBI Taxonomy" id="655355"/>
    <lineage>
        <taxon>Bacteria</taxon>
        <taxon>Pseudomonadati</taxon>
        <taxon>Bacteroidota</taxon>
        <taxon>Bacteroidia</taxon>
        <taxon>Marinilabiliales</taxon>
        <taxon>Prolixibacteraceae</taxon>
        <taxon>Sunxiuqinia</taxon>
    </lineage>
</organism>
<name>A0A1I2J8R0_9BACT</name>
<protein>
    <submittedName>
        <fullName evidence="2">Uncharacterized protein, contains a NRPS condensation (Elongation) domain</fullName>
    </submittedName>
</protein>
<dbReference type="Gene3D" id="3.30.559.30">
    <property type="entry name" value="Nonribosomal peptide synthetase, condensation domain"/>
    <property type="match status" value="1"/>
</dbReference>
<dbReference type="AlphaFoldDB" id="A0A1I2J8R0"/>
<dbReference type="PANTHER" id="PTHR28037:SF1">
    <property type="entry name" value="ALCOHOL O-ACETYLTRANSFERASE 1-RELATED"/>
    <property type="match status" value="1"/>
</dbReference>
<sequence>METIASTPQDWFNYIARGLSSNALIQYVIRLDGEIDYALLSQAVLRSILVEPVLGCRVREEEQQLVWTPVALEAKSLCLLVETNDIQKEIDRFLGQELDAAQEPPIKLSLIKNNKQNVIVVKLNHAVCDGAGSKYFLKLLAKSYTRLCRKEAVIPAENKLPRDMQAFYEALGIQEPQSYFDPKKAELSSSWGFPVEDGETATPVFSHQLLRLGKTDFLRIRQFAKEHGYSINSVLMVAYYLALRGVLTPAERANELQFSVDLRSYLPADIEQTICNLSAILNADLPTPNADFSVMVGLVEKAVKAALVSDGLVHGTIGGDLAGTFGFQATADFFKADWTNILETGKCTPMISNLGRLDTSPMSFGGITISDLYLVSPAFYAPAFMIGVSTYEDVLTVCASYYNPGISHEHIQKLLAIMKNHLATCC</sequence>
<dbReference type="Gene3D" id="3.30.559.10">
    <property type="entry name" value="Chloramphenicol acetyltransferase-like domain"/>
    <property type="match status" value="1"/>
</dbReference>
<dbReference type="Pfam" id="PF00668">
    <property type="entry name" value="Condensation"/>
    <property type="match status" value="1"/>
</dbReference>
<evidence type="ECO:0000313" key="2">
    <source>
        <dbReference type="EMBL" id="SFF51182.1"/>
    </source>
</evidence>
<dbReference type="PANTHER" id="PTHR28037">
    <property type="entry name" value="ALCOHOL O-ACETYLTRANSFERASE 1-RELATED"/>
    <property type="match status" value="1"/>
</dbReference>
<dbReference type="STRING" id="655355.SAMN05216283_10848"/>